<gene>
    <name evidence="4" type="ORF">EAS62_13270</name>
</gene>
<dbReference type="InterPro" id="IPR000086">
    <property type="entry name" value="NUDIX_hydrolase_dom"/>
</dbReference>
<dbReference type="CDD" id="cd04662">
    <property type="entry name" value="NUDIX_Hydrolase"/>
    <property type="match status" value="1"/>
</dbReference>
<dbReference type="PROSITE" id="PS51462">
    <property type="entry name" value="NUDIX"/>
    <property type="match status" value="1"/>
</dbReference>
<dbReference type="PROSITE" id="PS00893">
    <property type="entry name" value="NUDIX_BOX"/>
    <property type="match status" value="1"/>
</dbReference>
<dbReference type="PANTHER" id="PTHR21340">
    <property type="entry name" value="DIADENOSINE 5,5-P1,P4-TETRAPHOSPHATE PYROPHOSPHOHYDROLASE MUTT"/>
    <property type="match status" value="1"/>
</dbReference>
<evidence type="ECO:0000256" key="1">
    <source>
        <dbReference type="ARBA" id="ARBA00001946"/>
    </source>
</evidence>
<accession>A0ABY0DLG1</accession>
<evidence type="ECO:0000313" key="4">
    <source>
        <dbReference type="EMBL" id="RXG95462.1"/>
    </source>
</evidence>
<evidence type="ECO:0000259" key="3">
    <source>
        <dbReference type="PROSITE" id="PS51462"/>
    </source>
</evidence>
<name>A0ABY0DLG1_9BRAD</name>
<dbReference type="Proteomes" id="UP000289946">
    <property type="component" value="Unassembled WGS sequence"/>
</dbReference>
<organism evidence="4 5">
    <name type="scientific">Bradyrhizobium zhanjiangense</name>
    <dbReference type="NCBI Taxonomy" id="1325107"/>
    <lineage>
        <taxon>Bacteria</taxon>
        <taxon>Pseudomonadati</taxon>
        <taxon>Pseudomonadota</taxon>
        <taxon>Alphaproteobacteria</taxon>
        <taxon>Hyphomicrobiales</taxon>
        <taxon>Nitrobacteraceae</taxon>
        <taxon>Bradyrhizobium</taxon>
    </lineage>
</organism>
<sequence>MPLKSAGIIAYRKRRRLEVLLVHPGGPFWRNKDLGAWSIPKGEYADEEDGEIAARREFAEELGLELSVPLIALGEVKQRGGKLVTAFAAELDIDTSSLRSNTFEIEWPPRSGKRQTFPEVDRAEWFTLKEAQERINAGQRPLLDRLQRLAGGE</sequence>
<dbReference type="InterPro" id="IPR020084">
    <property type="entry name" value="NUDIX_hydrolase_CS"/>
</dbReference>
<dbReference type="InterPro" id="IPR015797">
    <property type="entry name" value="NUDIX_hydrolase-like_dom_sf"/>
</dbReference>
<dbReference type="Pfam" id="PF00293">
    <property type="entry name" value="NUDIX"/>
    <property type="match status" value="1"/>
</dbReference>
<feature type="domain" description="Nudix hydrolase" evidence="3">
    <location>
        <begin position="1"/>
        <end position="148"/>
    </location>
</feature>
<dbReference type="PANTHER" id="PTHR21340:SF7">
    <property type="entry name" value="NUDIX HYDROLASE DOMAIN-CONTAINING PROTEIN"/>
    <property type="match status" value="1"/>
</dbReference>
<dbReference type="RefSeq" id="WP_128939594.1">
    <property type="nucleotide sequence ID" value="NZ_RDRA01000007.1"/>
</dbReference>
<dbReference type="InterPro" id="IPR051325">
    <property type="entry name" value="Nudix_hydrolase_domain"/>
</dbReference>
<reference evidence="4 5" key="1">
    <citation type="submission" date="2018-10" db="EMBL/GenBank/DDBJ databases">
        <title>Bradyrhizobium sp. nov., isolated from effective nodules of peanut in China.</title>
        <authorList>
            <person name="Li Y."/>
        </authorList>
    </citation>
    <scope>NUCLEOTIDE SEQUENCE [LARGE SCALE GENOMIC DNA]</scope>
    <source>
        <strain evidence="4 5">CCBAU 51781</strain>
    </source>
</reference>
<dbReference type="SUPFAM" id="SSF55811">
    <property type="entry name" value="Nudix"/>
    <property type="match status" value="1"/>
</dbReference>
<dbReference type="EMBL" id="RDRA01000007">
    <property type="protein sequence ID" value="RXG95462.1"/>
    <property type="molecule type" value="Genomic_DNA"/>
</dbReference>
<comment type="cofactor">
    <cofactor evidence="1">
        <name>Mg(2+)</name>
        <dbReference type="ChEBI" id="CHEBI:18420"/>
    </cofactor>
</comment>
<protein>
    <submittedName>
        <fullName evidence="4">NUDIX domain-containing protein</fullName>
    </submittedName>
</protein>
<evidence type="ECO:0000313" key="5">
    <source>
        <dbReference type="Proteomes" id="UP000289946"/>
    </source>
</evidence>
<keyword evidence="2" id="KW-0378">Hydrolase</keyword>
<proteinExistence type="predicted"/>
<comment type="caution">
    <text evidence="4">The sequence shown here is derived from an EMBL/GenBank/DDBJ whole genome shotgun (WGS) entry which is preliminary data.</text>
</comment>
<dbReference type="Gene3D" id="3.90.79.10">
    <property type="entry name" value="Nucleoside Triphosphate Pyrophosphohydrolase"/>
    <property type="match status" value="1"/>
</dbReference>
<keyword evidence="5" id="KW-1185">Reference proteome</keyword>
<evidence type="ECO:0000256" key="2">
    <source>
        <dbReference type="ARBA" id="ARBA00022801"/>
    </source>
</evidence>